<dbReference type="RefSeq" id="WP_350413296.1">
    <property type="nucleotide sequence ID" value="NZ_JBEOKT010000015.1"/>
</dbReference>
<dbReference type="SUPFAM" id="SSF55486">
    <property type="entry name" value="Metalloproteases ('zincins'), catalytic domain"/>
    <property type="match status" value="1"/>
</dbReference>
<sequence>MKVNRLLIVGALVAAFGFTSCQQDEEITTQDTVSESTLSRISELGFYNKNVEKVEGGYVVEGDIFLSEGDLTGAHNTKALRVGESEQYRTTNLVNAGTGRNITLSIDPTLPATYVTALDAAIARYNAENLTITMSRVSSGGDIYLEAAPKSARYLASAGFPTSNGNPHNNIKIATRYIGENPNQAWFATILAHEIGHCIGFRHTDYMDRSYSCGGSYANEGASTVGAVHIPGTPTTQDPNSWMLACIGSGQNRPFNSNDKTALNYLY</sequence>
<dbReference type="InterPro" id="IPR024079">
    <property type="entry name" value="MetalloPept_cat_dom_sf"/>
</dbReference>
<evidence type="ECO:0000313" key="1">
    <source>
        <dbReference type="EMBL" id="MER2998839.1"/>
    </source>
</evidence>
<keyword evidence="2" id="KW-1185">Reference proteome</keyword>
<gene>
    <name evidence="1" type="ORF">ABS362_14895</name>
</gene>
<evidence type="ECO:0000313" key="2">
    <source>
        <dbReference type="Proteomes" id="UP001476807"/>
    </source>
</evidence>
<keyword evidence="1" id="KW-0378">Hydrolase</keyword>
<dbReference type="GO" id="GO:0008237">
    <property type="term" value="F:metallopeptidase activity"/>
    <property type="evidence" value="ECO:0007669"/>
    <property type="project" value="UniProtKB-KW"/>
</dbReference>
<dbReference type="EMBL" id="JBEOKT010000015">
    <property type="protein sequence ID" value="MER2998839.1"/>
    <property type="molecule type" value="Genomic_DNA"/>
</dbReference>
<keyword evidence="1" id="KW-0482">Metalloprotease</keyword>
<accession>A0ABV1RWQ5</accession>
<name>A0ABV1RWQ5_9BACT</name>
<dbReference type="Pfam" id="PF12388">
    <property type="entry name" value="Peptidase_M57"/>
    <property type="match status" value="1"/>
</dbReference>
<organism evidence="1 2">
    <name type="scientific">Pontibacter populi</name>
    <dbReference type="NCBI Taxonomy" id="890055"/>
    <lineage>
        <taxon>Bacteria</taxon>
        <taxon>Pseudomonadati</taxon>
        <taxon>Bacteroidota</taxon>
        <taxon>Cytophagia</taxon>
        <taxon>Cytophagales</taxon>
        <taxon>Hymenobacteraceae</taxon>
        <taxon>Pontibacter</taxon>
    </lineage>
</organism>
<reference evidence="1 2" key="1">
    <citation type="submission" date="2024-06" db="EMBL/GenBank/DDBJ databases">
        <title>Pontibacter populi HYL7-15.</title>
        <authorList>
            <person name="Kim M.K."/>
        </authorList>
    </citation>
    <scope>NUCLEOTIDE SEQUENCE [LARGE SCALE GENOMIC DNA]</scope>
    <source>
        <strain evidence="1 2">HYL7-15</strain>
    </source>
</reference>
<proteinExistence type="predicted"/>
<dbReference type="InterPro" id="IPR024653">
    <property type="entry name" value="Peptidase_M10/M27/M57"/>
</dbReference>
<dbReference type="Proteomes" id="UP001476807">
    <property type="component" value="Unassembled WGS sequence"/>
</dbReference>
<keyword evidence="1" id="KW-0645">Protease</keyword>
<protein>
    <submittedName>
        <fullName evidence="1">M57 family metalloprotease</fullName>
    </submittedName>
</protein>
<dbReference type="Gene3D" id="3.40.390.10">
    <property type="entry name" value="Collagenase (Catalytic Domain)"/>
    <property type="match status" value="1"/>
</dbReference>
<comment type="caution">
    <text evidence="1">The sequence shown here is derived from an EMBL/GenBank/DDBJ whole genome shotgun (WGS) entry which is preliminary data.</text>
</comment>
<dbReference type="PROSITE" id="PS51257">
    <property type="entry name" value="PROKAR_LIPOPROTEIN"/>
    <property type="match status" value="1"/>
</dbReference>